<dbReference type="OrthoDB" id="20872at2759"/>
<organism evidence="2 3">
    <name type="scientific">Polysphondylium violaceum</name>
    <dbReference type="NCBI Taxonomy" id="133409"/>
    <lineage>
        <taxon>Eukaryota</taxon>
        <taxon>Amoebozoa</taxon>
        <taxon>Evosea</taxon>
        <taxon>Eumycetozoa</taxon>
        <taxon>Dictyostelia</taxon>
        <taxon>Dictyosteliales</taxon>
        <taxon>Dictyosteliaceae</taxon>
        <taxon>Polysphondylium</taxon>
    </lineage>
</organism>
<dbReference type="GO" id="GO:0043531">
    <property type="term" value="F:ADP binding"/>
    <property type="evidence" value="ECO:0007669"/>
    <property type="project" value="InterPro"/>
</dbReference>
<reference evidence="2" key="1">
    <citation type="submission" date="2020-01" db="EMBL/GenBank/DDBJ databases">
        <title>Development of genomics and gene disruption for Polysphondylium violaceum indicates a role for the polyketide synthase stlB in stalk morphogenesis.</title>
        <authorList>
            <person name="Narita B."/>
            <person name="Kawabe Y."/>
            <person name="Kin K."/>
            <person name="Saito T."/>
            <person name="Gibbs R."/>
            <person name="Kuspa A."/>
            <person name="Muzny D."/>
            <person name="Queller D."/>
            <person name="Richards S."/>
            <person name="Strassman J."/>
            <person name="Sucgang R."/>
            <person name="Worley K."/>
            <person name="Schaap P."/>
        </authorList>
    </citation>
    <scope>NUCLEOTIDE SEQUENCE</scope>
    <source>
        <strain evidence="2">QSvi11</strain>
    </source>
</reference>
<dbReference type="SUPFAM" id="SSF53167">
    <property type="entry name" value="Purine and uridine phosphorylases"/>
    <property type="match status" value="1"/>
</dbReference>
<evidence type="ECO:0000313" key="3">
    <source>
        <dbReference type="Proteomes" id="UP000695562"/>
    </source>
</evidence>
<dbReference type="GO" id="GO:0008782">
    <property type="term" value="F:adenosylhomocysteine nucleosidase activity"/>
    <property type="evidence" value="ECO:0007669"/>
    <property type="project" value="TreeGrafter"/>
</dbReference>
<protein>
    <recommendedName>
        <fullName evidence="1">NB-ARC domain-containing protein</fullName>
    </recommendedName>
</protein>
<dbReference type="GO" id="GO:0005829">
    <property type="term" value="C:cytosol"/>
    <property type="evidence" value="ECO:0007669"/>
    <property type="project" value="TreeGrafter"/>
</dbReference>
<dbReference type="InterPro" id="IPR035994">
    <property type="entry name" value="Nucleoside_phosphorylase_sf"/>
</dbReference>
<proteinExistence type="predicted"/>
<dbReference type="Proteomes" id="UP000695562">
    <property type="component" value="Unassembled WGS sequence"/>
</dbReference>
<feature type="domain" description="NB-ARC" evidence="1">
    <location>
        <begin position="403"/>
        <end position="542"/>
    </location>
</feature>
<keyword evidence="3" id="KW-1185">Reference proteome</keyword>
<dbReference type="EMBL" id="AJWJ01000473">
    <property type="protein sequence ID" value="KAF2070576.1"/>
    <property type="molecule type" value="Genomic_DNA"/>
</dbReference>
<dbReference type="Pfam" id="PF00931">
    <property type="entry name" value="NB-ARC"/>
    <property type="match status" value="1"/>
</dbReference>
<name>A0A8J4UQE7_9MYCE</name>
<evidence type="ECO:0000313" key="2">
    <source>
        <dbReference type="EMBL" id="KAF2070576.1"/>
    </source>
</evidence>
<dbReference type="GO" id="GO:0009116">
    <property type="term" value="P:nucleoside metabolic process"/>
    <property type="evidence" value="ECO:0007669"/>
    <property type="project" value="InterPro"/>
</dbReference>
<comment type="caution">
    <text evidence="2">The sequence shown here is derived from an EMBL/GenBank/DDBJ whole genome shotgun (WGS) entry which is preliminary data.</text>
</comment>
<dbReference type="GO" id="GO:0019284">
    <property type="term" value="P:L-methionine salvage from S-adenosylmethionine"/>
    <property type="evidence" value="ECO:0007669"/>
    <property type="project" value="TreeGrafter"/>
</dbReference>
<dbReference type="InterPro" id="IPR002182">
    <property type="entry name" value="NB-ARC"/>
</dbReference>
<dbReference type="Gene3D" id="3.40.50.1580">
    <property type="entry name" value="Nucleoside phosphorylase domain"/>
    <property type="match status" value="1"/>
</dbReference>
<dbReference type="Gene3D" id="3.40.50.300">
    <property type="entry name" value="P-loop containing nucleotide triphosphate hydrolases"/>
    <property type="match status" value="1"/>
</dbReference>
<dbReference type="PANTHER" id="PTHR46832">
    <property type="entry name" value="5'-METHYLTHIOADENOSINE/S-ADENOSYLHOMOCYSTEINE NUCLEOSIDASE"/>
    <property type="match status" value="1"/>
</dbReference>
<dbReference type="SUPFAM" id="SSF52540">
    <property type="entry name" value="P-loop containing nucleoside triphosphate hydrolases"/>
    <property type="match status" value="1"/>
</dbReference>
<dbReference type="PANTHER" id="PTHR46832:SF1">
    <property type="entry name" value="5'-METHYLTHIOADENOSINE_S-ADENOSYLHOMOCYSTEINE NUCLEOSIDASE"/>
    <property type="match status" value="1"/>
</dbReference>
<sequence>MNITCVCILSPSYEEGRSVWDLLKQQEKEPELQIEKGLSFLKSMIKSDVSGHQIQVIVSFSSCSGGLGLMELASKVLNHFKPSLVIMTGACAGKKGMNISKGDLIIAEKAIDLDLKTITNNGDKHQIRVKGPPEAFVSSFKLIAGLYNKEEYTKRARFQSKSYKSQWLLRAFYEYQLNRLDPTYNSKWLADQQFNTLVSVPENECVVKQFNGQQIKTVQQLIDSNKLATSGDEIKVLVNIRQKLDIYGEYPFDTFDTFKSNVHFGHMGCTSAVERRSTDDDYGLKQSKIFQEVDGFDTDIIAIDRESFAFYYATSNCNVDALVIKGVENFADGDTNIKEDGDIFEYCCRLSASYAIEVIKSYRFKTLTHQTIHNLFDLPSTYLKRADENNQDYNTIIREAFDTHSLVSICGMGGVGKSVLTKMFAHSCVDKYSQYIFWIPCESKEVLGQSCSDILEDILSYNLSNFKGDIFKKFCSNLLQLSSVLVIFDNLEDPMLLNEIPFRSNIKYLVTSRSKLVFKDSFTIQLGLLKVQECVCLFKNLISNLTSDSDKDLEVLSKLLECLPLAVTQSAKYIDQKKISIATYIKQFQEKEYDYEDIYDNIINRNIAMVVKQFSKDLETRVRNLLHFISLLNPDKINSSILQIIFDGKDENIHEVIVKLDQYSLIIAEQYLPEKNNTYNISVHRAVQKASLVHLRTQRLDVIQFIHQQFYHYLSSIQSNDTTSNCNGEAYTKLNNIMLHLTNMEPIIKHYYPTNSSLKLGNQLLNNQITMFLDDMNKTIFRNLKIEIVNNLKSEISNNGMSSQSLSFMISSREYSVTSLCRKISPGHRLSKELSILDNLKKLIVINSDSYGQDNLPIRVIQDIITQQGKLKENSDELAILIHEIIKNEPLSREIDIRISIQLFCQLIGDSQATDRERVLLMMELSIRFLSKFGKEILLSTQWGDFILLPSSRIELLLLYLSITKSFTRDCLDQLKTYILAPQDDSIQYLLLSQVSIFYKGDYKEVSISVPELCLIIQDLSRALFQDSFQGENLNNLIHLAYLYFETIASGSKATLVDIIKVMIGKWNLDRDQIISIIEQLKLIYGSKTKIEYDLVSSFVSKLIEIRDKYELNVKQLLGIIVDSMPLIQSQSQIPNLGEIFSILDKLASLSFDREFKENHRLKTFLLSFNVLGKEIDNYIWSSMFTLTTNIKLYRLSDQDIAMILHYTKDLILNDTCAPELMSTFAILVNSKDFTDKEINDLVIFTKELTDRTKNNIGQSSIVKEIISLYKRKNQFQTNLFDIIDQTKVMLVPTMDCTSVSRLILDISELFKSEYNIPLDLIKNIISHSKFIVDKFSLKHSTFPIIVQSISNIVLKNDSKVSDLNMAIEISSALVTKNVLMSDISETIWFFSKLSKKKPTKDQVQKILEYSRSISAKHTFNIISTVLKKVTRLVLKNPNCHEIFIKAMKLMTFHMESKDVIDLISFIEEENPNDEIIEYTETLTKLSSDPNQVQQVIPQLTILYSTKTKSEFHRIIGHSKDLVHGNVRVLPIIMWVSNITLTLSDPEIDLIKNAHLHLRGFPLESLSKFYFENPVVFRQNLNCVLNLAAPSTLTIDDYFDLFDLFNSSNSEMRNYQVLQSKREIKADELQPVSLKTPESIGCHLSNEKDIVNFSFKIEHLKDFRVLLRDTCYNRYLLSFALLNGETNPNNHHRLDVLFKNLFTLVQCFKIQSNEILFMARQLYICSFVNIDLLIDKFKEFKKYFKRTNPCNLYLILGSLSQCQDDNQLVSICRVLSLLYSIQKECFCCCFHISNLVQRLQFLDYTIKDGFILTIIRHLEMINSDKINNNWVSSKLLSLFKKPSSDNSLNEPSEYTWIHKTIFKIFNPNTLFNSNI</sequence>
<dbReference type="GO" id="GO:0008930">
    <property type="term" value="F:methylthioadenosine nucleosidase activity"/>
    <property type="evidence" value="ECO:0007669"/>
    <property type="project" value="TreeGrafter"/>
</dbReference>
<accession>A0A8J4UQE7</accession>
<gene>
    <name evidence="2" type="ORF">CYY_008107</name>
</gene>
<evidence type="ECO:0000259" key="1">
    <source>
        <dbReference type="Pfam" id="PF00931"/>
    </source>
</evidence>
<dbReference type="InterPro" id="IPR027417">
    <property type="entry name" value="P-loop_NTPase"/>
</dbReference>